<dbReference type="PANTHER" id="PTHR41271:SF1">
    <property type="entry name" value="DUF402 DOMAIN-CONTAINING PROTEIN"/>
    <property type="match status" value="1"/>
</dbReference>
<evidence type="ECO:0000259" key="1">
    <source>
        <dbReference type="Pfam" id="PF04167"/>
    </source>
</evidence>
<dbReference type="EMBL" id="CP047394">
    <property type="protein sequence ID" value="QHE62492.1"/>
    <property type="molecule type" value="Genomic_DNA"/>
</dbReference>
<dbReference type="Pfam" id="PF04167">
    <property type="entry name" value="DUF402"/>
    <property type="match status" value="1"/>
</dbReference>
<feature type="domain" description="DUF402" evidence="1">
    <location>
        <begin position="51"/>
        <end position="162"/>
    </location>
</feature>
<dbReference type="AlphaFoldDB" id="A0A6I6UU34"/>
<organism evidence="2 3">
    <name type="scientific">Rossellomorea vietnamensis</name>
    <dbReference type="NCBI Taxonomy" id="218284"/>
    <lineage>
        <taxon>Bacteria</taxon>
        <taxon>Bacillati</taxon>
        <taxon>Bacillota</taxon>
        <taxon>Bacilli</taxon>
        <taxon>Bacillales</taxon>
        <taxon>Bacillaceae</taxon>
        <taxon>Rossellomorea</taxon>
    </lineage>
</organism>
<dbReference type="Gene3D" id="2.40.380.10">
    <property type="entry name" value="FomD-like"/>
    <property type="match status" value="1"/>
</dbReference>
<dbReference type="Proteomes" id="UP000465062">
    <property type="component" value="Chromosome"/>
</dbReference>
<dbReference type="PANTHER" id="PTHR41271">
    <property type="entry name" value="DUF402 DOMAIN-CONTAINING PROTEIN"/>
    <property type="match status" value="1"/>
</dbReference>
<accession>A0A6I6UU34</accession>
<reference evidence="2 3" key="1">
    <citation type="submission" date="2019-06" db="EMBL/GenBank/DDBJ databases">
        <title>An operon consisting of a P-type ATPase gene and a transcriptional regular gene given the different cadmium resistance in Bacillus vietamensis 151-6 and Bacillus marisflavi 151-25.</title>
        <authorList>
            <person name="Yu X."/>
        </authorList>
    </citation>
    <scope>NUCLEOTIDE SEQUENCE [LARGE SCALE GENOMIC DNA]</scope>
    <source>
        <strain evidence="2 3">151-6</strain>
    </source>
</reference>
<dbReference type="InterPro" id="IPR035930">
    <property type="entry name" value="FomD-like_sf"/>
</dbReference>
<dbReference type="InterPro" id="IPR007295">
    <property type="entry name" value="DUF402"/>
</dbReference>
<protein>
    <submittedName>
        <fullName evidence="2">DUF402 domain-containing protein</fullName>
    </submittedName>
</protein>
<evidence type="ECO:0000313" key="3">
    <source>
        <dbReference type="Proteomes" id="UP000465062"/>
    </source>
</evidence>
<proteinExistence type="predicted"/>
<dbReference type="KEGG" id="bvq:FHE72_16800"/>
<dbReference type="SUPFAM" id="SSF159234">
    <property type="entry name" value="FomD-like"/>
    <property type="match status" value="1"/>
</dbReference>
<sequence>MLKRKYGNRADWKRIDQRKYAQTLLHTKEFQGYITLLNTVEVKEPLITRYGEKEICFVDNGYMWLQQFPFGKHHSVTTMFDANGEIVQWYIDICLENGVEDGVPWMDDLYLDIVVLPSGEFFLLDEDELEQAFKNGAVSESMYGLAWKESRKILSKLKNDEFILIKLAQEHKEILENVLKETE</sequence>
<name>A0A6I6UU34_9BACI</name>
<gene>
    <name evidence="2" type="ORF">FHE72_16800</name>
</gene>
<evidence type="ECO:0000313" key="2">
    <source>
        <dbReference type="EMBL" id="QHE62492.1"/>
    </source>
</evidence>